<reference evidence="1" key="1">
    <citation type="submission" date="2020-11" db="EMBL/GenBank/DDBJ databases">
        <authorList>
            <person name="Whitehead M."/>
        </authorList>
    </citation>
    <scope>NUCLEOTIDE SEQUENCE</scope>
    <source>
        <strain evidence="1">EGII</strain>
    </source>
</reference>
<sequence>MFNIYVDYTTQFPTGKQPGAATSSTSVTKDVWVLKDRRVYVSTQQQLRWLYNGKISENKCESESRSNTATVATKYSYTKLHTWEMSVNHAEKEKP</sequence>
<name>A0A811UPG8_CERCA</name>
<gene>
    <name evidence="1" type="ORF">CCAP1982_LOCUS7480</name>
</gene>
<dbReference type="EMBL" id="CAJHJT010000012">
    <property type="protein sequence ID" value="CAD6998933.1"/>
    <property type="molecule type" value="Genomic_DNA"/>
</dbReference>
<accession>A0A811UPG8</accession>
<evidence type="ECO:0000313" key="1">
    <source>
        <dbReference type="EMBL" id="CAD6998933.1"/>
    </source>
</evidence>
<evidence type="ECO:0000313" key="2">
    <source>
        <dbReference type="Proteomes" id="UP000606786"/>
    </source>
</evidence>
<comment type="caution">
    <text evidence="1">The sequence shown here is derived from an EMBL/GenBank/DDBJ whole genome shotgun (WGS) entry which is preliminary data.</text>
</comment>
<organism evidence="1 2">
    <name type="scientific">Ceratitis capitata</name>
    <name type="common">Mediterranean fruit fly</name>
    <name type="synonym">Tephritis capitata</name>
    <dbReference type="NCBI Taxonomy" id="7213"/>
    <lineage>
        <taxon>Eukaryota</taxon>
        <taxon>Metazoa</taxon>
        <taxon>Ecdysozoa</taxon>
        <taxon>Arthropoda</taxon>
        <taxon>Hexapoda</taxon>
        <taxon>Insecta</taxon>
        <taxon>Pterygota</taxon>
        <taxon>Neoptera</taxon>
        <taxon>Endopterygota</taxon>
        <taxon>Diptera</taxon>
        <taxon>Brachycera</taxon>
        <taxon>Muscomorpha</taxon>
        <taxon>Tephritoidea</taxon>
        <taxon>Tephritidae</taxon>
        <taxon>Ceratitis</taxon>
        <taxon>Ceratitis</taxon>
    </lineage>
</organism>
<dbReference type="Proteomes" id="UP000606786">
    <property type="component" value="Unassembled WGS sequence"/>
</dbReference>
<protein>
    <submittedName>
        <fullName evidence="1">(Mediterranean fruit fly) hypothetical protein</fullName>
    </submittedName>
</protein>
<dbReference type="AlphaFoldDB" id="A0A811UPG8"/>
<keyword evidence="2" id="KW-1185">Reference proteome</keyword>
<proteinExistence type="predicted"/>